<reference evidence="1 2" key="1">
    <citation type="journal article" date="2015" name="Nature">
        <title>rRNA introns, odd ribosomes, and small enigmatic genomes across a large radiation of phyla.</title>
        <authorList>
            <person name="Brown C.T."/>
            <person name="Hug L.A."/>
            <person name="Thomas B.C."/>
            <person name="Sharon I."/>
            <person name="Castelle C.J."/>
            <person name="Singh A."/>
            <person name="Wilkins M.J."/>
            <person name="Williams K.H."/>
            <person name="Banfield J.F."/>
        </authorList>
    </citation>
    <scope>NUCLEOTIDE SEQUENCE [LARGE SCALE GENOMIC DNA]</scope>
</reference>
<sequence length="302" mass="34464">MDLNNTKIKIGIIRGGEGDNYENSLREGSDLISFINSNLSDKYKIIDIFLDKENIPHINGLPISLDKITHKTDVVWNTHNNFSHILDNFSIKHISSSTFSNVMSHNRSILEEHMKSVGVKMPRHLVIPAYQRDFDGDMDKFSFKKAKEVFEKFGSPWLVHAFGKDMNTGIHIAKTFEQLVYAISDIAQSGKSILVEELIIGKVASVHTVPNFREAMYSFLKGNLTLLEKERLINYAKDLHTHINANHYLKSSFVINKRGAVYLVNVELKPNFKEYSDLHQSCEDRGVKTSSIFEHIIDQALK</sequence>
<dbReference type="GO" id="GO:0005524">
    <property type="term" value="F:ATP binding"/>
    <property type="evidence" value="ECO:0007669"/>
    <property type="project" value="InterPro"/>
</dbReference>
<dbReference type="Gene3D" id="3.30.1490.20">
    <property type="entry name" value="ATP-grasp fold, A domain"/>
    <property type="match status" value="1"/>
</dbReference>
<dbReference type="AlphaFoldDB" id="A0A0G0TWP0"/>
<dbReference type="Gene3D" id="3.40.50.20">
    <property type="match status" value="1"/>
</dbReference>
<comment type="caution">
    <text evidence="1">The sequence shown here is derived from an EMBL/GenBank/DDBJ whole genome shotgun (WGS) entry which is preliminary data.</text>
</comment>
<evidence type="ECO:0008006" key="3">
    <source>
        <dbReference type="Google" id="ProtNLM"/>
    </source>
</evidence>
<accession>A0A0G0TWP0</accession>
<dbReference type="InterPro" id="IPR013815">
    <property type="entry name" value="ATP_grasp_subdomain_1"/>
</dbReference>
<gene>
    <name evidence="1" type="ORF">UU24_C0014G0008</name>
</gene>
<dbReference type="Gene3D" id="3.30.470.20">
    <property type="entry name" value="ATP-grasp fold, B domain"/>
    <property type="match status" value="2"/>
</dbReference>
<proteinExistence type="predicted"/>
<dbReference type="EMBL" id="LBZW01000014">
    <property type="protein sequence ID" value="KKR79236.1"/>
    <property type="molecule type" value="Genomic_DNA"/>
</dbReference>
<dbReference type="SUPFAM" id="SSF56059">
    <property type="entry name" value="Glutathione synthetase ATP-binding domain-like"/>
    <property type="match status" value="1"/>
</dbReference>
<name>A0A0G0TWP0_9BACT</name>
<organism evidence="1 2">
    <name type="scientific">Candidatus Nomurabacteria bacterium GW2011_GWA2_40_9</name>
    <dbReference type="NCBI Taxonomy" id="1618734"/>
    <lineage>
        <taxon>Bacteria</taxon>
        <taxon>Candidatus Nomuraibacteriota</taxon>
    </lineage>
</organism>
<dbReference type="Proteomes" id="UP000034749">
    <property type="component" value="Unassembled WGS sequence"/>
</dbReference>
<protein>
    <recommendedName>
        <fullName evidence="3">D-alanine-D-alanine ligase</fullName>
    </recommendedName>
</protein>
<evidence type="ECO:0000313" key="1">
    <source>
        <dbReference type="EMBL" id="KKR79236.1"/>
    </source>
</evidence>
<evidence type="ECO:0000313" key="2">
    <source>
        <dbReference type="Proteomes" id="UP000034749"/>
    </source>
</evidence>